<dbReference type="InterPro" id="IPR022791">
    <property type="entry name" value="L-PG_synthase/AglD"/>
</dbReference>
<dbReference type="Pfam" id="PF03706">
    <property type="entry name" value="LPG_synthase_TM"/>
    <property type="match status" value="1"/>
</dbReference>
<evidence type="ECO:0000256" key="4">
    <source>
        <dbReference type="ARBA" id="ARBA00022989"/>
    </source>
</evidence>
<name>A0A6N6JLZ1_9RHOB</name>
<keyword evidence="4 6" id="KW-1133">Transmembrane helix</keyword>
<evidence type="ECO:0000256" key="6">
    <source>
        <dbReference type="SAM" id="Phobius"/>
    </source>
</evidence>
<organism evidence="7 8">
    <name type="scientific">Litoreibacter roseus</name>
    <dbReference type="NCBI Taxonomy" id="2601869"/>
    <lineage>
        <taxon>Bacteria</taxon>
        <taxon>Pseudomonadati</taxon>
        <taxon>Pseudomonadota</taxon>
        <taxon>Alphaproteobacteria</taxon>
        <taxon>Rhodobacterales</taxon>
        <taxon>Roseobacteraceae</taxon>
        <taxon>Litoreibacter</taxon>
    </lineage>
</organism>
<keyword evidence="8" id="KW-1185">Reference proteome</keyword>
<feature type="transmembrane region" description="Helical" evidence="6">
    <location>
        <begin position="7"/>
        <end position="28"/>
    </location>
</feature>
<keyword evidence="2" id="KW-1003">Cell membrane</keyword>
<sequence>MRTASDVMLLWLGFFAGWTIASVPLTLACAPFQALWIALGSGLIGAVASLFMLRSSLSSILLEPAVLSANAEAPLPAIAYLYMAVVQAGIVSLAALKWKMVLAETRVSGQSIPLGAAVAATANGALIGQTISIQVSTPIVRAWVARRFGISARAAAGTSLFEQSLELVTLGIVATASVVMVAAGGALPVALIVVFGLIVLVTIAIRPILAALTKALVRAGTVLPARLGKFTKVIADGLSLAAAQNRSILARLMNLSLLRYLLLLGLNLAIVKMILPQIPLLPLVQAFPLILLVSSLPFLPAGLGATELTWASVLILNGADAAGAAETALALRVVSLASFLLVYPYLAFNERVSAVFARNQR</sequence>
<evidence type="ECO:0000256" key="1">
    <source>
        <dbReference type="ARBA" id="ARBA00004651"/>
    </source>
</evidence>
<reference evidence="7 8" key="1">
    <citation type="submission" date="2019-12" db="EMBL/GenBank/DDBJ databases">
        <title>Litoreibacter badius sp. nov., a novel bacteriochlorophyll a-containing bacterium in the genus Litoreibacter.</title>
        <authorList>
            <person name="Kanamuro M."/>
            <person name="Takabe Y."/>
            <person name="Mori K."/>
            <person name="Takaichi S."/>
            <person name="Hanada S."/>
        </authorList>
    </citation>
    <scope>NUCLEOTIDE SEQUENCE [LARGE SCALE GENOMIC DNA]</scope>
    <source>
        <strain evidence="7 8">K6</strain>
    </source>
</reference>
<evidence type="ECO:0000256" key="2">
    <source>
        <dbReference type="ARBA" id="ARBA00022475"/>
    </source>
</evidence>
<feature type="transmembrane region" description="Helical" evidence="6">
    <location>
        <begin position="189"/>
        <end position="209"/>
    </location>
</feature>
<feature type="transmembrane region" description="Helical" evidence="6">
    <location>
        <begin position="34"/>
        <end position="53"/>
    </location>
</feature>
<dbReference type="Proteomes" id="UP000436822">
    <property type="component" value="Unassembled WGS sequence"/>
</dbReference>
<proteinExistence type="predicted"/>
<feature type="transmembrane region" description="Helical" evidence="6">
    <location>
        <begin position="116"/>
        <end position="144"/>
    </location>
</feature>
<feature type="transmembrane region" description="Helical" evidence="6">
    <location>
        <begin position="74"/>
        <end position="96"/>
    </location>
</feature>
<feature type="transmembrane region" description="Helical" evidence="6">
    <location>
        <begin position="328"/>
        <end position="346"/>
    </location>
</feature>
<feature type="transmembrane region" description="Helical" evidence="6">
    <location>
        <begin position="165"/>
        <end position="183"/>
    </location>
</feature>
<evidence type="ECO:0000313" key="7">
    <source>
        <dbReference type="EMBL" id="GFE66212.1"/>
    </source>
</evidence>
<gene>
    <name evidence="7" type="ORF">KIN_32860</name>
</gene>
<dbReference type="AlphaFoldDB" id="A0A6N6JLZ1"/>
<accession>A0A6N6JLZ1</accession>
<comment type="subcellular location">
    <subcellularLocation>
        <location evidence="1">Cell membrane</location>
        <topology evidence="1">Multi-pass membrane protein</topology>
    </subcellularLocation>
</comment>
<evidence type="ECO:0000256" key="3">
    <source>
        <dbReference type="ARBA" id="ARBA00022692"/>
    </source>
</evidence>
<evidence type="ECO:0008006" key="9">
    <source>
        <dbReference type="Google" id="ProtNLM"/>
    </source>
</evidence>
<dbReference type="RefSeq" id="WP_159809063.1">
    <property type="nucleotide sequence ID" value="NZ_BLJE01000004.1"/>
</dbReference>
<evidence type="ECO:0000256" key="5">
    <source>
        <dbReference type="ARBA" id="ARBA00023136"/>
    </source>
</evidence>
<dbReference type="OrthoDB" id="7832710at2"/>
<dbReference type="GO" id="GO:0005886">
    <property type="term" value="C:plasma membrane"/>
    <property type="evidence" value="ECO:0007669"/>
    <property type="project" value="UniProtKB-SubCell"/>
</dbReference>
<feature type="transmembrane region" description="Helical" evidence="6">
    <location>
        <begin position="257"/>
        <end position="275"/>
    </location>
</feature>
<feature type="transmembrane region" description="Helical" evidence="6">
    <location>
        <begin position="287"/>
        <end position="316"/>
    </location>
</feature>
<evidence type="ECO:0000313" key="8">
    <source>
        <dbReference type="Proteomes" id="UP000436822"/>
    </source>
</evidence>
<protein>
    <recommendedName>
        <fullName evidence="9">Lysylphosphatidylglycerol synthase-like protein</fullName>
    </recommendedName>
</protein>
<keyword evidence="5 6" id="KW-0472">Membrane</keyword>
<comment type="caution">
    <text evidence="7">The sequence shown here is derived from an EMBL/GenBank/DDBJ whole genome shotgun (WGS) entry which is preliminary data.</text>
</comment>
<dbReference type="PROSITE" id="PS51257">
    <property type="entry name" value="PROKAR_LIPOPROTEIN"/>
    <property type="match status" value="1"/>
</dbReference>
<keyword evidence="3 6" id="KW-0812">Transmembrane</keyword>
<dbReference type="EMBL" id="BLJE01000004">
    <property type="protein sequence ID" value="GFE66212.1"/>
    <property type="molecule type" value="Genomic_DNA"/>
</dbReference>